<feature type="signal peptide" evidence="1">
    <location>
        <begin position="1"/>
        <end position="19"/>
    </location>
</feature>
<keyword evidence="3" id="KW-1185">Reference proteome</keyword>
<feature type="chain" id="PRO_5046289185" description="C1q domain-containing protein" evidence="1">
    <location>
        <begin position="20"/>
        <end position="344"/>
    </location>
</feature>
<dbReference type="Proteomes" id="UP001317001">
    <property type="component" value="Chromosome"/>
</dbReference>
<organism evidence="2 3">
    <name type="scientific">Paenimyroides aestuarii</name>
    <dbReference type="NCBI Taxonomy" id="2968490"/>
    <lineage>
        <taxon>Bacteria</taxon>
        <taxon>Pseudomonadati</taxon>
        <taxon>Bacteroidota</taxon>
        <taxon>Flavobacteriia</taxon>
        <taxon>Flavobacteriales</taxon>
        <taxon>Flavobacteriaceae</taxon>
        <taxon>Paenimyroides</taxon>
    </lineage>
</organism>
<evidence type="ECO:0008006" key="4">
    <source>
        <dbReference type="Google" id="ProtNLM"/>
    </source>
</evidence>
<proteinExistence type="predicted"/>
<keyword evidence="1" id="KW-0732">Signal</keyword>
<sequence>MNNKIIFLSAVLFSALASAQVKIGGTDGTPNPNAMLEVEATNKGVLLPRVALTSTTSFAPLSAHVQGMTVYNTATINDVVPGQYYNDGSKWSRIANSTDIPAVITANNGLTKTGNNIALGGSLATSTTITTTPNNDLTIATTATGITGKLKVTGLPATTAAQLPSDKVLLQDATGILKTANASDFAKTRNTTVYRAENDGAWSLLGLTIGGTNWSKINLQTSDTKLGNSALFSNGNYTVPSTGIYAINFEVQLEGGVDLGLLGGRNLAVLKNNTLLEQKMVDAVRVSILGITLASVPVTSTSINTLHTLTAGDLISFGAQGSVLDLGLLTDGKVSIHIYKISDL</sequence>
<evidence type="ECO:0000313" key="3">
    <source>
        <dbReference type="Proteomes" id="UP001317001"/>
    </source>
</evidence>
<dbReference type="RefSeq" id="WP_257500253.1">
    <property type="nucleotide sequence ID" value="NZ_CP102382.1"/>
</dbReference>
<gene>
    <name evidence="2" type="ORF">NPX36_04675</name>
</gene>
<accession>A0ABY5NUS5</accession>
<dbReference type="EMBL" id="CP102382">
    <property type="protein sequence ID" value="UUV22336.1"/>
    <property type="molecule type" value="Genomic_DNA"/>
</dbReference>
<protein>
    <recommendedName>
        <fullName evidence="4">C1q domain-containing protein</fullName>
    </recommendedName>
</protein>
<evidence type="ECO:0000256" key="1">
    <source>
        <dbReference type="SAM" id="SignalP"/>
    </source>
</evidence>
<evidence type="ECO:0000313" key="2">
    <source>
        <dbReference type="EMBL" id="UUV22336.1"/>
    </source>
</evidence>
<name>A0ABY5NUS5_9FLAO</name>
<reference evidence="2 3" key="1">
    <citation type="submission" date="2022-08" db="EMBL/GenBank/DDBJ databases">
        <title>Myroides zhujiangensis sp. nov., a novel bacterium isolated from sediment in the Pearl River Estuary.</title>
        <authorList>
            <person name="Cui L."/>
        </authorList>
    </citation>
    <scope>NUCLEOTIDE SEQUENCE [LARGE SCALE GENOMIC DNA]</scope>
    <source>
        <strain evidence="2 3">SCSIO 72103</strain>
    </source>
</reference>